<accession>A0A1I2BHX8</accession>
<name>A0A1I2BHX8_9BACT</name>
<evidence type="ECO:0000313" key="1">
    <source>
        <dbReference type="EMBL" id="SFE55784.1"/>
    </source>
</evidence>
<dbReference type="OrthoDB" id="1366690at2"/>
<dbReference type="eggNOG" id="ENOG5033A4E">
    <property type="taxonomic scope" value="Bacteria"/>
</dbReference>
<dbReference type="RefSeq" id="WP_010528071.1">
    <property type="nucleotide sequence ID" value="NZ_AFSL01000071.1"/>
</dbReference>
<reference evidence="1 2" key="1">
    <citation type="submission" date="2016-10" db="EMBL/GenBank/DDBJ databases">
        <authorList>
            <person name="de Groot N.N."/>
        </authorList>
    </citation>
    <scope>NUCLEOTIDE SEQUENCE [LARGE SCALE GENOMIC DNA]</scope>
    <source>
        <strain evidence="1 2">DSM 19012</strain>
    </source>
</reference>
<dbReference type="STRING" id="385682.SAMN05444380_11365"/>
<protein>
    <submittedName>
        <fullName evidence="1">RloB-like protein</fullName>
    </submittedName>
</protein>
<sequence>MPRKRNHRSFKKRYAVLGQGITEQWYLSFLKDYKKYKYIVRPRLFDNIGLKKAERFIDDLLDEGYDYITFFTDYDTIVSQEKRARFDALINKYKSNNKVFICESMPSIEIWFLLHFIYTTREFVDYDSLKSVLRNYLPGYEKTNEYLKDKNWFCKLIQNQGFCKAKANAIKLFENRKQGNIGRHFPYTKMHLAIEQFEKQKHA</sequence>
<dbReference type="InParanoid" id="A0A1I2BHX8"/>
<dbReference type="Pfam" id="PF13707">
    <property type="entry name" value="RloB"/>
    <property type="match status" value="1"/>
</dbReference>
<gene>
    <name evidence="1" type="ORF">SAMN05444380_11365</name>
</gene>
<dbReference type="Proteomes" id="UP000181976">
    <property type="component" value="Unassembled WGS sequence"/>
</dbReference>
<evidence type="ECO:0000313" key="2">
    <source>
        <dbReference type="Proteomes" id="UP000181976"/>
    </source>
</evidence>
<organism evidence="1 2">
    <name type="scientific">Thermophagus xiamenensis</name>
    <dbReference type="NCBI Taxonomy" id="385682"/>
    <lineage>
        <taxon>Bacteria</taxon>
        <taxon>Pseudomonadati</taxon>
        <taxon>Bacteroidota</taxon>
        <taxon>Bacteroidia</taxon>
        <taxon>Marinilabiliales</taxon>
        <taxon>Marinilabiliaceae</taxon>
        <taxon>Thermophagus</taxon>
    </lineage>
</organism>
<keyword evidence="2" id="KW-1185">Reference proteome</keyword>
<dbReference type="AlphaFoldDB" id="A0A1I2BHX8"/>
<dbReference type="InterPro" id="IPR025591">
    <property type="entry name" value="RloB"/>
</dbReference>
<proteinExistence type="predicted"/>
<dbReference type="EMBL" id="FONA01000013">
    <property type="protein sequence ID" value="SFE55784.1"/>
    <property type="molecule type" value="Genomic_DNA"/>
</dbReference>